<comment type="similarity">
    <text evidence="1">Belongs to the phosphatidylethanolamine-binding protein family.</text>
</comment>
<evidence type="ECO:0000256" key="1">
    <source>
        <dbReference type="ARBA" id="ARBA00007091"/>
    </source>
</evidence>
<dbReference type="PANTHER" id="PTHR11362">
    <property type="entry name" value="PHOSPHATIDYLETHANOLAMINE-BINDING PROTEIN"/>
    <property type="match status" value="1"/>
</dbReference>
<name>A0A7D6EWA3_9ASPA</name>
<dbReference type="PANTHER" id="PTHR11362:SF23">
    <property type="entry name" value="OS04G0488400 PROTEIN"/>
    <property type="match status" value="1"/>
</dbReference>
<dbReference type="EMBL" id="MN968868">
    <property type="protein sequence ID" value="QLM02173.1"/>
    <property type="molecule type" value="mRNA"/>
</dbReference>
<sequence>MSRDPLVVGRIVGDVLDSFIRSASMSVIYNNKKVTNGSELKPSMVAREPRVEIEGCDNRTYYTLVMIDLDAPSPSNPTERELLLWLVTDIPESTTANHGNEVVSYESPNPIAGIHRIAFVLFRQSVRQTIYAPGWRQNFCTRDLTQLYNLGPPVAATYFNCQRENGCGGRRYVASGWT</sequence>
<dbReference type="Gene3D" id="3.90.280.10">
    <property type="entry name" value="PEBP-like"/>
    <property type="match status" value="1"/>
</dbReference>
<dbReference type="CDD" id="cd00866">
    <property type="entry name" value="PEBP_euk"/>
    <property type="match status" value="1"/>
</dbReference>
<dbReference type="Pfam" id="PF01161">
    <property type="entry name" value="PBP"/>
    <property type="match status" value="1"/>
</dbReference>
<dbReference type="InterPro" id="IPR036610">
    <property type="entry name" value="PEBP-like_sf"/>
</dbReference>
<reference evidence="2" key="1">
    <citation type="journal article" date="2020" name="Front. Plant Sci.">
        <title>Evolution and Expression of Reproductive Transition Regulatory Genes FT/TFL1 With Emphasis in Selected Neotropical Orchids.</title>
        <authorList>
            <person name="Ospina-Zapata D.A."/>
            <person name="Madrigal Y."/>
            <person name="Alzate J.F."/>
            <person name="Pabon-Mora N."/>
        </authorList>
    </citation>
    <scope>NUCLEOTIDE SEQUENCE</scope>
    <source>
        <tissue evidence="2">Leaves</tissue>
    </source>
</reference>
<dbReference type="InterPro" id="IPR035810">
    <property type="entry name" value="PEBP_euk"/>
</dbReference>
<dbReference type="AlphaFoldDB" id="A0A7D6EWA3"/>
<organism evidence="2">
    <name type="scientific">Maxillaria aurea</name>
    <dbReference type="NCBI Taxonomy" id="350156"/>
    <lineage>
        <taxon>Eukaryota</taxon>
        <taxon>Viridiplantae</taxon>
        <taxon>Streptophyta</taxon>
        <taxon>Embryophyta</taxon>
        <taxon>Tracheophyta</taxon>
        <taxon>Spermatophyta</taxon>
        <taxon>Magnoliopsida</taxon>
        <taxon>Liliopsida</taxon>
        <taxon>Asparagales</taxon>
        <taxon>Orchidaceae</taxon>
        <taxon>Epidendroideae</taxon>
        <taxon>Cymbidieae</taxon>
        <taxon>Maxillariinae</taxon>
        <taxon>Maxillaria</taxon>
        <taxon>Maxillaria incertae sedis</taxon>
    </lineage>
</organism>
<evidence type="ECO:0000313" key="2">
    <source>
        <dbReference type="EMBL" id="QLM02173.1"/>
    </source>
</evidence>
<dbReference type="FunFam" id="3.90.280.10:FF:000001">
    <property type="entry name" value="Terminal flower 1"/>
    <property type="match status" value="1"/>
</dbReference>
<dbReference type="SUPFAM" id="SSF49777">
    <property type="entry name" value="PEBP-like"/>
    <property type="match status" value="1"/>
</dbReference>
<protein>
    <submittedName>
        <fullName evidence="2">Flowering locus T 1B_2</fullName>
    </submittedName>
</protein>
<proteinExistence type="evidence at transcript level"/>
<accession>A0A7D6EWA3</accession>
<dbReference type="InterPro" id="IPR008914">
    <property type="entry name" value="PEBP"/>
</dbReference>